<protein>
    <submittedName>
        <fullName evidence="2">Uncharacterized protein</fullName>
    </submittedName>
</protein>
<evidence type="ECO:0000256" key="1">
    <source>
        <dbReference type="SAM" id="Phobius"/>
    </source>
</evidence>
<dbReference type="Pfam" id="PF19877">
    <property type="entry name" value="DUF6350"/>
    <property type="match status" value="1"/>
</dbReference>
<feature type="transmembrane region" description="Helical" evidence="1">
    <location>
        <begin position="55"/>
        <end position="79"/>
    </location>
</feature>
<feature type="transmembrane region" description="Helical" evidence="1">
    <location>
        <begin position="100"/>
        <end position="123"/>
    </location>
</feature>
<name>A0A4R7J9J8_9ACTN</name>
<reference evidence="2 3" key="1">
    <citation type="submission" date="2019-03" db="EMBL/GenBank/DDBJ databases">
        <title>Genomic Encyclopedia of Archaeal and Bacterial Type Strains, Phase II (KMG-II): from individual species to whole genera.</title>
        <authorList>
            <person name="Goeker M."/>
        </authorList>
    </citation>
    <scope>NUCLEOTIDE SEQUENCE [LARGE SCALE GENOMIC DNA]</scope>
    <source>
        <strain evidence="2 3">DSM 24323</strain>
    </source>
</reference>
<keyword evidence="1" id="KW-0812">Transmembrane</keyword>
<feature type="transmembrane region" description="Helical" evidence="1">
    <location>
        <begin position="194"/>
        <end position="217"/>
    </location>
</feature>
<feature type="transmembrane region" description="Helical" evidence="1">
    <location>
        <begin position="268"/>
        <end position="290"/>
    </location>
</feature>
<keyword evidence="3" id="KW-1185">Reference proteome</keyword>
<dbReference type="EMBL" id="SOAW01000001">
    <property type="protein sequence ID" value="TDT34190.1"/>
    <property type="molecule type" value="Genomic_DNA"/>
</dbReference>
<feature type="transmembrane region" description="Helical" evidence="1">
    <location>
        <begin position="162"/>
        <end position="188"/>
    </location>
</feature>
<evidence type="ECO:0000313" key="2">
    <source>
        <dbReference type="EMBL" id="TDT34190.1"/>
    </source>
</evidence>
<dbReference type="AlphaFoldDB" id="A0A4R7J9J8"/>
<comment type="caution">
    <text evidence="2">The sequence shown here is derived from an EMBL/GenBank/DDBJ whole genome shotgun (WGS) entry which is preliminary data.</text>
</comment>
<sequence length="375" mass="37196">MLALGAAGLTAVAGWTLATAAVVLGWLAGPTEDFADAIGYGTTVWLLAHGVSEPGWTIIPLTFTAAIIALLGWLSSIAVRGRREEHPPTPHPQAEGPLRSALVVTATITGTYVVVITGIAALVGRPLGAALIGAAVVALIGSGLGAVRALPAAPALLPAPVAALPLATATAVVIPGIVGAALFSWSLFTHREQVAALVTGLQVGGLASAGLAVAQLAYLVNAVIWATSYALGAGFGLGDASVVAPGGVELGLLPGIPLFGALPTEGMPPIAAAAWFVVAALAGLGAAVMVTGRRPQASLTEAIAVAGTAGLLAGACWVLLGWSAGGDLGTERLVDLGPRLPQLLAYVPGAMALTAAFFAMMIVGLRARREQQATG</sequence>
<feature type="transmembrane region" description="Helical" evidence="1">
    <location>
        <begin position="302"/>
        <end position="323"/>
    </location>
</feature>
<feature type="transmembrane region" description="Helical" evidence="1">
    <location>
        <begin position="229"/>
        <end position="248"/>
    </location>
</feature>
<dbReference type="InterPro" id="IPR045931">
    <property type="entry name" value="DUF6350"/>
</dbReference>
<dbReference type="Proteomes" id="UP000295371">
    <property type="component" value="Unassembled WGS sequence"/>
</dbReference>
<feature type="transmembrane region" description="Helical" evidence="1">
    <location>
        <begin position="343"/>
        <end position="365"/>
    </location>
</feature>
<accession>A0A4R7J9J8</accession>
<gene>
    <name evidence="2" type="ORF">CLV29_1846</name>
</gene>
<organism evidence="2 3">
    <name type="scientific">Naumannella halotolerans</name>
    <dbReference type="NCBI Taxonomy" id="993414"/>
    <lineage>
        <taxon>Bacteria</taxon>
        <taxon>Bacillati</taxon>
        <taxon>Actinomycetota</taxon>
        <taxon>Actinomycetes</taxon>
        <taxon>Propionibacteriales</taxon>
        <taxon>Propionibacteriaceae</taxon>
        <taxon>Naumannella</taxon>
    </lineage>
</organism>
<evidence type="ECO:0000313" key="3">
    <source>
        <dbReference type="Proteomes" id="UP000295371"/>
    </source>
</evidence>
<keyword evidence="1" id="KW-0472">Membrane</keyword>
<keyword evidence="1" id="KW-1133">Transmembrane helix</keyword>
<feature type="transmembrane region" description="Helical" evidence="1">
    <location>
        <begin position="129"/>
        <end position="150"/>
    </location>
</feature>
<proteinExistence type="predicted"/>